<feature type="domain" description="PIPK" evidence="5">
    <location>
        <begin position="1797"/>
        <end position="2255"/>
    </location>
</feature>
<dbReference type="EMBL" id="JROU02000337">
    <property type="protein sequence ID" value="OEH79594.1"/>
    <property type="molecule type" value="Genomic_DNA"/>
</dbReference>
<proteinExistence type="predicted"/>
<feature type="compositionally biased region" description="Low complexity" evidence="4">
    <location>
        <begin position="1418"/>
        <end position="1438"/>
    </location>
</feature>
<feature type="region of interest" description="Disordered" evidence="4">
    <location>
        <begin position="70"/>
        <end position="100"/>
    </location>
</feature>
<evidence type="ECO:0000256" key="3">
    <source>
        <dbReference type="PROSITE-ProRule" id="PRU00781"/>
    </source>
</evidence>
<dbReference type="GO" id="GO:0000285">
    <property type="term" value="F:1-phosphatidylinositol-3-phosphate 5-kinase activity"/>
    <property type="evidence" value="ECO:0007669"/>
    <property type="project" value="InterPro"/>
</dbReference>
<dbReference type="GO" id="GO:0010008">
    <property type="term" value="C:endosome membrane"/>
    <property type="evidence" value="ECO:0007669"/>
    <property type="project" value="TreeGrafter"/>
</dbReference>
<feature type="compositionally biased region" description="Polar residues" evidence="4">
    <location>
        <begin position="206"/>
        <end position="216"/>
    </location>
</feature>
<evidence type="ECO:0000313" key="7">
    <source>
        <dbReference type="Proteomes" id="UP000095192"/>
    </source>
</evidence>
<feature type="region of interest" description="Disordered" evidence="4">
    <location>
        <begin position="1287"/>
        <end position="1311"/>
    </location>
</feature>
<dbReference type="SUPFAM" id="SSF52029">
    <property type="entry name" value="GroEL apical domain-like"/>
    <property type="match status" value="1"/>
</dbReference>
<feature type="region of interest" description="Disordered" evidence="4">
    <location>
        <begin position="903"/>
        <end position="928"/>
    </location>
</feature>
<evidence type="ECO:0000256" key="1">
    <source>
        <dbReference type="ARBA" id="ARBA00022741"/>
    </source>
</evidence>
<feature type="compositionally biased region" description="Low complexity" evidence="4">
    <location>
        <begin position="1060"/>
        <end position="1078"/>
    </location>
</feature>
<reference evidence="6 7" key="1">
    <citation type="journal article" date="2016" name="BMC Genomics">
        <title>Comparative genomics reveals Cyclospora cayetanensis possesses coccidia-like metabolism and invasion components but unique surface antigens.</title>
        <authorList>
            <person name="Liu S."/>
            <person name="Wang L."/>
            <person name="Zheng H."/>
            <person name="Xu Z."/>
            <person name="Roellig D.M."/>
            <person name="Li N."/>
            <person name="Frace M.A."/>
            <person name="Tang K."/>
            <person name="Arrowood M.J."/>
            <person name="Moss D.M."/>
            <person name="Zhang L."/>
            <person name="Feng Y."/>
            <person name="Xiao L."/>
        </authorList>
    </citation>
    <scope>NUCLEOTIDE SEQUENCE [LARGE SCALE GENOMIC DNA]</scope>
    <source>
        <strain evidence="6 7">CHN_HEN01</strain>
    </source>
</reference>
<keyword evidence="7" id="KW-1185">Reference proteome</keyword>
<feature type="region of interest" description="Disordered" evidence="4">
    <location>
        <begin position="1060"/>
        <end position="1081"/>
    </location>
</feature>
<feature type="compositionally biased region" description="Basic and acidic residues" evidence="4">
    <location>
        <begin position="2402"/>
        <end position="2411"/>
    </location>
</feature>
<dbReference type="GO" id="GO:0005524">
    <property type="term" value="F:ATP binding"/>
    <property type="evidence" value="ECO:0007669"/>
    <property type="project" value="UniProtKB-UniRule"/>
</dbReference>
<feature type="region of interest" description="Disordered" evidence="4">
    <location>
        <begin position="2375"/>
        <end position="2411"/>
    </location>
</feature>
<keyword evidence="2 3" id="KW-0067">ATP-binding</keyword>
<comment type="caution">
    <text evidence="6">The sequence shown here is derived from an EMBL/GenBank/DDBJ whole genome shotgun (WGS) entry which is preliminary data.</text>
</comment>
<evidence type="ECO:0000313" key="6">
    <source>
        <dbReference type="EMBL" id="OEH79594.1"/>
    </source>
</evidence>
<evidence type="ECO:0000256" key="2">
    <source>
        <dbReference type="ARBA" id="ARBA00022840"/>
    </source>
</evidence>
<organism evidence="6 7">
    <name type="scientific">Cyclospora cayetanensis</name>
    <dbReference type="NCBI Taxonomy" id="88456"/>
    <lineage>
        <taxon>Eukaryota</taxon>
        <taxon>Sar</taxon>
        <taxon>Alveolata</taxon>
        <taxon>Apicomplexa</taxon>
        <taxon>Conoidasida</taxon>
        <taxon>Coccidia</taxon>
        <taxon>Eucoccidiorida</taxon>
        <taxon>Eimeriorina</taxon>
        <taxon>Eimeriidae</taxon>
        <taxon>Cyclospora</taxon>
    </lineage>
</organism>
<dbReference type="Gene3D" id="3.30.810.10">
    <property type="entry name" value="2-Layer Sandwich"/>
    <property type="match status" value="1"/>
</dbReference>
<dbReference type="InterPro" id="IPR044769">
    <property type="entry name" value="PIKfyve_PIPKc"/>
</dbReference>
<dbReference type="Pfam" id="PF01504">
    <property type="entry name" value="PIP5K"/>
    <property type="match status" value="1"/>
</dbReference>
<gene>
    <name evidence="6" type="ORF">cyc_06966</name>
</gene>
<feature type="region of interest" description="Disordered" evidence="4">
    <location>
        <begin position="1"/>
        <end position="38"/>
    </location>
</feature>
<feature type="region of interest" description="Disordered" evidence="4">
    <location>
        <begin position="195"/>
        <end position="222"/>
    </location>
</feature>
<accession>A0A1D3D806</accession>
<dbReference type="VEuPathDB" id="ToxoDB:cyc_06966"/>
<name>A0A1D3D806_9EIME</name>
<dbReference type="InParanoid" id="A0A1D3D806"/>
<feature type="region of interest" description="Disordered" evidence="4">
    <location>
        <begin position="729"/>
        <end position="758"/>
    </location>
</feature>
<dbReference type="PROSITE" id="PS51455">
    <property type="entry name" value="PIPK"/>
    <property type="match status" value="1"/>
</dbReference>
<dbReference type="InterPro" id="IPR027409">
    <property type="entry name" value="GroEL-like_apical_dom_sf"/>
</dbReference>
<keyword evidence="3" id="KW-0418">Kinase</keyword>
<evidence type="ECO:0000256" key="4">
    <source>
        <dbReference type="SAM" id="MobiDB-lite"/>
    </source>
</evidence>
<dbReference type="InterPro" id="IPR002498">
    <property type="entry name" value="PInositol-4-P-4/5-kinase_core"/>
</dbReference>
<dbReference type="SUPFAM" id="SSF56104">
    <property type="entry name" value="SAICAR synthase-like"/>
    <property type="match status" value="2"/>
</dbReference>
<dbReference type="Gene3D" id="3.30.800.10">
    <property type="entry name" value="Phosphatidylinositol Phosphate Kinase II Beta"/>
    <property type="match status" value="1"/>
</dbReference>
<dbReference type="PANTHER" id="PTHR45748">
    <property type="entry name" value="1-PHOSPHATIDYLINOSITOL 3-PHOSPHATE 5-KINASE-RELATED"/>
    <property type="match status" value="1"/>
</dbReference>
<dbReference type="GO" id="GO:0046854">
    <property type="term" value="P:phosphatidylinositol phosphate biosynthetic process"/>
    <property type="evidence" value="ECO:0007669"/>
    <property type="project" value="TreeGrafter"/>
</dbReference>
<dbReference type="InterPro" id="IPR027484">
    <property type="entry name" value="PInositol-4-P-5-kinase_N"/>
</dbReference>
<evidence type="ECO:0000259" key="5">
    <source>
        <dbReference type="PROSITE" id="PS51455"/>
    </source>
</evidence>
<feature type="compositionally biased region" description="Low complexity" evidence="4">
    <location>
        <begin position="1296"/>
        <end position="1309"/>
    </location>
</feature>
<dbReference type="Proteomes" id="UP000095192">
    <property type="component" value="Unassembled WGS sequence"/>
</dbReference>
<dbReference type="SMART" id="SM00330">
    <property type="entry name" value="PIPKc"/>
    <property type="match status" value="1"/>
</dbReference>
<dbReference type="Gene3D" id="3.50.7.10">
    <property type="entry name" value="GroEL"/>
    <property type="match status" value="1"/>
</dbReference>
<sequence>MPPVYDELPKSPQTTATSSQNRVDCHRRPPHCRSRAGSLRLRADGPTGQIRMLRDAQWRSKHRIRRKAVQLKHSEDQQTTAACRYPKAPPSISATKKGKKLTQQDGCAYDQCYQPPKIRSPPSAESRGPHAEGALKLCLACLFQKKRQIRLLTPLCQQQQDLDAMTEWMQHAWESSTGGPIHDSGCLDTPNPMVPLPPPADAGETSRCSHTNSQERLSGASREACPNGLHAMRLLRESVSAHCMLEGIPAAAVTVLLHLVVRAISAVQLPPSAARSLGDAVYICCTRGEDIRQSHTLSDMQRKWGFKDFPGASVPVLQGGPLGGPGGPPSDEGFARLEVEKRRRSLALQVLQRQLALLQPDVLLLSGGVSQSLSIYLASLRVVVIPGVSVANLVRASRAIGAPLWASLEVATTSLLKNEKALGWCSVEWGPPAPGASAHLILSDCPPFRLCTICLVLPPSADAARAAAKASGTWRGGSAEGAPLKDGKQACDDDTDTAIKQLQRPNSVFCRAIAGDNRLENIAAVLKKEFRGQTLVQWLRSCGSSLGSRSPMDLLQFLMLVDAADSPKGSDGPPRVSQEDLCFPDHLRVTPPGRLCCSAEAPQQYEDANSAAFGADGAEPGDADSTWSRLLEEAFLLEAQRPSYEISWSCRLQHCSSGYAGAPSPPCVLSFNPFGATLGEVLCSWTRFILQQPGARRCPAGDARCKRPLSEHTLAFSRDTNRVLITFTEGLPAHPGGPSHVSTSSEASSSPASKDLDAATTASGVHKGACTGGSAQCATWWQTCSRCGGSPLAPPEEIGRFGDIPFVQLLELLLTDETLRGDGTCSGTLILQKQQGLQLQGQLAAGTESWIPSGCSHLVFRDRTFHFVCGNVGMSCKHQSRRLYSICRQGGSHLLLTPVAGGPPDCDPTLSSDEDAAEGPPAEGPPAAAAEVAPRLPATTASFSSLSGPEQHADLCMSGGICSKARLLLQVAARRLGKAVVGSPQGAPHLGPLDCSAGATPSGGFCCLEKAIQRTFEAALNAASWARRGVDFLLVSAAAVQQQLVAVDMQEGVVTQSGSFAASSTPSASPALPSSADSPARHPPGDVAWELWTVLSKLLLTLRRELGVLQEELQQAAATLTLFWCSLQQVVEAHAGPQNQQEHGGCCERQPSCSASRGQHERSPANAVQARRKCGCWWAAQRLLQVCDFSWNSLERIFRQRFTAILRSFSFAAEAALQESSLPNASACLPRPSANDTTVCERASSSVGLAGGLAGEGQALELRGFVVLESTARLCAGKAFPLTRRAAERPKGSDAGGVAPAAASTAPPVNKAPAWQESSRYLSPAMQGGHQQLQSVQEAPTAAVQACRFATNGLRTTSPTAVSGAGAEASPRCQQQRSISCEVVWRLRRREEVLKSSARMNTRALSPMRLRDGEEAASRPVARSPAPQVVEGSGSSGATIGGAEGSRKKRVSATAQAAPKAVHFSRSSISGTAAAMEPFDGSLREGPWRPLKLGALRASAPVQPTLRGGVHDTAVREPWLHAVDSFFGGVREEADCLQHLHQVTREAVRALEASLSSVLEEARVIDPSAQEGLHGCLNSQEAGDAGSLIAAAILSRHAALQLQRRWATDFSNVCGGCCGGFCGRCTRASTGSKSPEAESTTSLKACKCCQGTCPGALHRARSRAAALGSNTGMRRLQDGGLLGSGGCAHGCFLLPSALRSLLSDQAEGLLKDHEASECLPKRKSGAELPAFAVSAPARDGDGEVPVPHTDASAEAVGLQQGDCFSCCLFVPPLCSAQWPVARGAEPTGRRPRLVALSSEDDLERVRLGGGGPFESTNRPVAALSQVQSAKEDSLLVLRDVLEAPTDGTDPHIVVQQLGRDRSHTVTLFFAPQFHALRHLLCSDDLQFCCSIKRTRPVKLYGGKSGASFSISSDGLYILKEINRHELKLLLAQGDAFFRRFSGALYGSRPSALTALFGLFQLTTTASTEKKYFVAMRNLRFREGGHPKGPVKVFDLKGLGWQRYVPDKEATTCSTTRSSGDSASTRNKGADAVVTSLGVAATGRNAQAAGTAMPAERTGTSMGPIAEEQTGSCAASGSSLGAPGGREKTRIQSDETPCLALPATLACALSASGASSVAVSEATAVVAAGEAPESSSAQAALEGVPVLWDQNLREYSGGFALCLIPPDNTTLMAALKEDLELLQRLEVVDYSLLVVLYEETGELCFGLIDFFRRYTWDKQVENIGKSIAYMTSGLQPTVLSPADYRQRFAEALGGFFTAAVPAAPFPPRESFAALIKGLSRSSSTSKAKEDNAADAAVHVAAPRYGRPGVTKEQIERPRGTPATNADLASAVFTLTAGFPVLKDELPLRTASNSPPRNRAPSPAAYFRSIILDQQLRDSGGNIPWPPPVQEEKAQPPQQVYAHRKSEESVLNR</sequence>
<keyword evidence="3" id="KW-0808">Transferase</keyword>
<feature type="compositionally biased region" description="Low complexity" evidence="4">
    <location>
        <begin position="918"/>
        <end position="928"/>
    </location>
</feature>
<feature type="region of interest" description="Disordered" evidence="4">
    <location>
        <begin position="1408"/>
        <end position="1465"/>
    </location>
</feature>
<protein>
    <recommendedName>
        <fullName evidence="5">PIPK domain-containing protein</fullName>
    </recommendedName>
</protein>
<keyword evidence="1 3" id="KW-0547">Nucleotide-binding</keyword>
<feature type="compositionally biased region" description="Low complexity" evidence="4">
    <location>
        <begin position="739"/>
        <end position="753"/>
    </location>
</feature>
<dbReference type="CDD" id="cd17300">
    <property type="entry name" value="PIPKc_PIKfyve"/>
    <property type="match status" value="1"/>
</dbReference>
<dbReference type="PANTHER" id="PTHR45748:SF7">
    <property type="entry name" value="1-PHOSPHATIDYLINOSITOL 3-PHOSPHATE 5-KINASE-RELATED"/>
    <property type="match status" value="1"/>
</dbReference>
<dbReference type="InterPro" id="IPR027483">
    <property type="entry name" value="PInositol-4-P-4/5-kinase_C_sf"/>
</dbReference>
<dbReference type="VEuPathDB" id="ToxoDB:LOC34623015"/>
<feature type="compositionally biased region" description="Polar residues" evidence="4">
    <location>
        <begin position="11"/>
        <end position="22"/>
    </location>
</feature>